<organism evidence="2 3">
    <name type="scientific">Mycena pura</name>
    <dbReference type="NCBI Taxonomy" id="153505"/>
    <lineage>
        <taxon>Eukaryota</taxon>
        <taxon>Fungi</taxon>
        <taxon>Dikarya</taxon>
        <taxon>Basidiomycota</taxon>
        <taxon>Agaricomycotina</taxon>
        <taxon>Agaricomycetes</taxon>
        <taxon>Agaricomycetidae</taxon>
        <taxon>Agaricales</taxon>
        <taxon>Marasmiineae</taxon>
        <taxon>Mycenaceae</taxon>
        <taxon>Mycena</taxon>
    </lineage>
</organism>
<dbReference type="AlphaFoldDB" id="A0AAD6YTV6"/>
<accession>A0AAD6YTV6</accession>
<dbReference type="EMBL" id="JARJCW010000002">
    <property type="protein sequence ID" value="KAJ7229114.1"/>
    <property type="molecule type" value="Genomic_DNA"/>
</dbReference>
<keyword evidence="3" id="KW-1185">Reference proteome</keyword>
<gene>
    <name evidence="2" type="ORF">GGX14DRAFT_385395</name>
</gene>
<sequence>MASTTAEIPYTGDDLKVKKPVLVGFVKRQEAKWPGPDVYSAKATTMKRLRAVLLDSRYGFTKQGALLENAVEDQSVSTPSPTPTEKDPMPEQKINKETARTRPEAESADPPNHPSSWIKLFIEDIRGTSPGKISQELCLDMIDADDCEMGEWRADLSNLLVQLQESNSAITGSVRLSFRDPEQPEYWVPFVKVTDDALLEEAPTFPEFVTIPRTGRLEIRVEHAEDFFFRTSPHHLVPAPGPSTSAALVQDGFDVHDLDAKPLEYAHARAMKQTADRTRDNQTDRDTEWLTEQLHTTAGYQTFKDNQRKVQANPGVVASWKFIADFSTTHFGQVSRVAGRKKIQKKSIYKALGLGSTTLAEAENAARILNRYGQDGTNPAQAVLDRVARIDDPPKGARVLYPFLVQWDKEHRAVN</sequence>
<evidence type="ECO:0000256" key="1">
    <source>
        <dbReference type="SAM" id="MobiDB-lite"/>
    </source>
</evidence>
<proteinExistence type="predicted"/>
<name>A0AAD6YTV6_9AGAR</name>
<feature type="compositionally biased region" description="Basic and acidic residues" evidence="1">
    <location>
        <begin position="84"/>
        <end position="105"/>
    </location>
</feature>
<protein>
    <submittedName>
        <fullName evidence="2">Uncharacterized protein</fullName>
    </submittedName>
</protein>
<dbReference type="Proteomes" id="UP001219525">
    <property type="component" value="Unassembled WGS sequence"/>
</dbReference>
<feature type="region of interest" description="Disordered" evidence="1">
    <location>
        <begin position="71"/>
        <end position="116"/>
    </location>
</feature>
<evidence type="ECO:0000313" key="2">
    <source>
        <dbReference type="EMBL" id="KAJ7229114.1"/>
    </source>
</evidence>
<comment type="caution">
    <text evidence="2">The sequence shown here is derived from an EMBL/GenBank/DDBJ whole genome shotgun (WGS) entry which is preliminary data.</text>
</comment>
<evidence type="ECO:0000313" key="3">
    <source>
        <dbReference type="Proteomes" id="UP001219525"/>
    </source>
</evidence>
<reference evidence="2" key="1">
    <citation type="submission" date="2023-03" db="EMBL/GenBank/DDBJ databases">
        <title>Massive genome expansion in bonnet fungi (Mycena s.s.) driven by repeated elements and novel gene families across ecological guilds.</title>
        <authorList>
            <consortium name="Lawrence Berkeley National Laboratory"/>
            <person name="Harder C.B."/>
            <person name="Miyauchi S."/>
            <person name="Viragh M."/>
            <person name="Kuo A."/>
            <person name="Thoen E."/>
            <person name="Andreopoulos B."/>
            <person name="Lu D."/>
            <person name="Skrede I."/>
            <person name="Drula E."/>
            <person name="Henrissat B."/>
            <person name="Morin E."/>
            <person name="Kohler A."/>
            <person name="Barry K."/>
            <person name="LaButti K."/>
            <person name="Morin E."/>
            <person name="Salamov A."/>
            <person name="Lipzen A."/>
            <person name="Mereny Z."/>
            <person name="Hegedus B."/>
            <person name="Baldrian P."/>
            <person name="Stursova M."/>
            <person name="Weitz H."/>
            <person name="Taylor A."/>
            <person name="Grigoriev I.V."/>
            <person name="Nagy L.G."/>
            <person name="Martin F."/>
            <person name="Kauserud H."/>
        </authorList>
    </citation>
    <scope>NUCLEOTIDE SEQUENCE</scope>
    <source>
        <strain evidence="2">9144</strain>
    </source>
</reference>